<keyword evidence="2 6" id="KW-0813">Transport</keyword>
<dbReference type="Proteomes" id="UP001623041">
    <property type="component" value="Unassembled WGS sequence"/>
</dbReference>
<feature type="transmembrane region" description="Helical" evidence="6">
    <location>
        <begin position="280"/>
        <end position="301"/>
    </location>
</feature>
<dbReference type="PANTHER" id="PTHR43759:SF1">
    <property type="entry name" value="GLUCOSE IMPORT SYSTEM PERMEASE PROTEIN GLCT"/>
    <property type="match status" value="1"/>
</dbReference>
<feature type="transmembrane region" description="Helical" evidence="6">
    <location>
        <begin position="217"/>
        <end position="239"/>
    </location>
</feature>
<keyword evidence="4 6" id="KW-1133">Transmembrane helix</keyword>
<dbReference type="Gene3D" id="1.10.3720.10">
    <property type="entry name" value="MetI-like"/>
    <property type="match status" value="1"/>
</dbReference>
<comment type="subcellular location">
    <subcellularLocation>
        <location evidence="6">Cell membrane</location>
        <topology evidence="6">Multi-pass membrane protein</topology>
    </subcellularLocation>
    <subcellularLocation>
        <location evidence="1">Membrane</location>
        <topology evidence="1">Multi-pass membrane protein</topology>
    </subcellularLocation>
</comment>
<evidence type="ECO:0000256" key="1">
    <source>
        <dbReference type="ARBA" id="ARBA00004141"/>
    </source>
</evidence>
<evidence type="ECO:0000256" key="6">
    <source>
        <dbReference type="RuleBase" id="RU363032"/>
    </source>
</evidence>
<feature type="domain" description="ABC transmembrane type-1" evidence="7">
    <location>
        <begin position="86"/>
        <end position="298"/>
    </location>
</feature>
<sequence length="309" mass="34899">MQSIQPVRIIKEKTKKSTTPLMEKNMKWILPMPAVIFVGLMMVMPVCYTLWLSFHEWSMSNTQEPVWVALQNYTELFQDKTFLKSLWLMFYFTIVAVSAQTVLGVLLALLMNKHFVGKGLVKTLFLLPMVATPVAVGLVWVLIYEPNIGVANEFLRAFGFPAQEWLASEKLVLPSLIFIDIWEWTPMVTLIVLAGLTTLPKDPYEAALIDGANKFQVFWNITLPLLKPTLYSAILLRMIDALKTFDIIYATTQGGPGTSSQTMNIYGYVLGFQYFKIGQASALLMIFFMIVLSISIFTILIRNKAGASL</sequence>
<keyword evidence="3 6" id="KW-0812">Transmembrane</keyword>
<organism evidence="8 9">
    <name type="scientific">Bacillus salipaludis</name>
    <dbReference type="NCBI Taxonomy" id="2547811"/>
    <lineage>
        <taxon>Bacteria</taxon>
        <taxon>Bacillati</taxon>
        <taxon>Bacillota</taxon>
        <taxon>Bacilli</taxon>
        <taxon>Bacillales</taxon>
        <taxon>Bacillaceae</taxon>
        <taxon>Bacillus</taxon>
    </lineage>
</organism>
<gene>
    <name evidence="8" type="ORF">ACJEBI_20580</name>
</gene>
<evidence type="ECO:0000313" key="8">
    <source>
        <dbReference type="EMBL" id="MFK9093862.1"/>
    </source>
</evidence>
<dbReference type="PROSITE" id="PS50928">
    <property type="entry name" value="ABC_TM1"/>
    <property type="match status" value="1"/>
</dbReference>
<evidence type="ECO:0000259" key="7">
    <source>
        <dbReference type="PROSITE" id="PS50928"/>
    </source>
</evidence>
<name>A0ABW8RMS3_9BACI</name>
<dbReference type="CDD" id="cd06261">
    <property type="entry name" value="TM_PBP2"/>
    <property type="match status" value="1"/>
</dbReference>
<evidence type="ECO:0000256" key="2">
    <source>
        <dbReference type="ARBA" id="ARBA00022448"/>
    </source>
</evidence>
<dbReference type="EMBL" id="JBJHQH010000017">
    <property type="protein sequence ID" value="MFK9093862.1"/>
    <property type="molecule type" value="Genomic_DNA"/>
</dbReference>
<dbReference type="InterPro" id="IPR035906">
    <property type="entry name" value="MetI-like_sf"/>
</dbReference>
<feature type="transmembrane region" description="Helical" evidence="6">
    <location>
        <begin position="123"/>
        <end position="143"/>
    </location>
</feature>
<evidence type="ECO:0000256" key="3">
    <source>
        <dbReference type="ARBA" id="ARBA00022692"/>
    </source>
</evidence>
<dbReference type="InterPro" id="IPR052730">
    <property type="entry name" value="Sugar_ABC_transporter"/>
</dbReference>
<comment type="caution">
    <text evidence="8">The sequence shown here is derived from an EMBL/GenBank/DDBJ whole genome shotgun (WGS) entry which is preliminary data.</text>
</comment>
<evidence type="ECO:0000256" key="5">
    <source>
        <dbReference type="ARBA" id="ARBA00023136"/>
    </source>
</evidence>
<keyword evidence="5 6" id="KW-0472">Membrane</keyword>
<feature type="transmembrane region" description="Helical" evidence="6">
    <location>
        <begin position="86"/>
        <end position="111"/>
    </location>
</feature>
<dbReference type="PANTHER" id="PTHR43759">
    <property type="entry name" value="TREHALOSE TRANSPORT SYSTEM PERMEASE PROTEIN SUGA"/>
    <property type="match status" value="1"/>
</dbReference>
<feature type="transmembrane region" description="Helical" evidence="6">
    <location>
        <begin position="28"/>
        <end position="51"/>
    </location>
</feature>
<proteinExistence type="inferred from homology"/>
<keyword evidence="9" id="KW-1185">Reference proteome</keyword>
<dbReference type="Pfam" id="PF00528">
    <property type="entry name" value="BPD_transp_1"/>
    <property type="match status" value="1"/>
</dbReference>
<accession>A0ABW8RMS3</accession>
<protein>
    <submittedName>
        <fullName evidence="8">Carbohydrate ABC transporter permease</fullName>
    </submittedName>
</protein>
<evidence type="ECO:0000256" key="4">
    <source>
        <dbReference type="ARBA" id="ARBA00022989"/>
    </source>
</evidence>
<evidence type="ECO:0000313" key="9">
    <source>
        <dbReference type="Proteomes" id="UP001623041"/>
    </source>
</evidence>
<dbReference type="RefSeq" id="WP_406582360.1">
    <property type="nucleotide sequence ID" value="NZ_JBJHQH010000017.1"/>
</dbReference>
<feature type="transmembrane region" description="Helical" evidence="6">
    <location>
        <begin position="171"/>
        <end position="196"/>
    </location>
</feature>
<reference evidence="8 9" key="1">
    <citation type="submission" date="2024-11" db="EMBL/GenBank/DDBJ databases">
        <authorList>
            <person name="Lucas J.A."/>
        </authorList>
    </citation>
    <scope>NUCLEOTIDE SEQUENCE [LARGE SCALE GENOMIC DNA]</scope>
    <source>
        <strain evidence="8 9">Z 5.4</strain>
    </source>
</reference>
<dbReference type="InterPro" id="IPR000515">
    <property type="entry name" value="MetI-like"/>
</dbReference>
<dbReference type="SUPFAM" id="SSF161098">
    <property type="entry name" value="MetI-like"/>
    <property type="match status" value="1"/>
</dbReference>
<comment type="similarity">
    <text evidence="6">Belongs to the binding-protein-dependent transport system permease family.</text>
</comment>